<evidence type="ECO:0000313" key="15">
    <source>
        <dbReference type="Proteomes" id="UP000006701"/>
    </source>
</evidence>
<dbReference type="OrthoDB" id="428577at2759"/>
<organism evidence="14 15">
    <name type="scientific">Aspergillus clavatus (strain ATCC 1007 / CBS 513.65 / DSM 816 / NCTC 3887 / NRRL 1 / QM 1276 / 107)</name>
    <dbReference type="NCBI Taxonomy" id="344612"/>
    <lineage>
        <taxon>Eukaryota</taxon>
        <taxon>Fungi</taxon>
        <taxon>Dikarya</taxon>
        <taxon>Ascomycota</taxon>
        <taxon>Pezizomycotina</taxon>
        <taxon>Eurotiomycetes</taxon>
        <taxon>Eurotiomycetidae</taxon>
        <taxon>Eurotiales</taxon>
        <taxon>Aspergillaceae</taxon>
        <taxon>Aspergillus</taxon>
        <taxon>Aspergillus subgen. Fumigati</taxon>
    </lineage>
</organism>
<dbReference type="PANTHER" id="PTHR31576">
    <property type="entry name" value="TATA BOX-BINDING PROTEIN-ASSOCIATED FACTOR RNA POLYMERASE I SUBUNIT B"/>
    <property type="match status" value="1"/>
</dbReference>
<dbReference type="InterPro" id="IPR048538">
    <property type="entry name" value="Rrn7_cyclin_C"/>
</dbReference>
<dbReference type="Pfam" id="PF20645">
    <property type="entry name" value="Rrn7_cyclin_C"/>
    <property type="match status" value="1"/>
</dbReference>
<dbReference type="GO" id="GO:0070860">
    <property type="term" value="C:RNA polymerase I core factor complex"/>
    <property type="evidence" value="ECO:0007669"/>
    <property type="project" value="InterPro"/>
</dbReference>
<comment type="similarity">
    <text evidence="2">Belongs to the RRN7/TAF1B family.</text>
</comment>
<evidence type="ECO:0000256" key="3">
    <source>
        <dbReference type="ARBA" id="ARBA00022723"/>
    </source>
</evidence>
<evidence type="ECO:0000313" key="14">
    <source>
        <dbReference type="EMBL" id="EAW08324.1"/>
    </source>
</evidence>
<dbReference type="STRING" id="344612.A1CRQ3"/>
<gene>
    <name evidence="14" type="ORF">ACLA_030570</name>
</gene>
<evidence type="ECO:0000256" key="6">
    <source>
        <dbReference type="ARBA" id="ARBA00023015"/>
    </source>
</evidence>
<dbReference type="KEGG" id="act:ACLA_030570"/>
<feature type="compositionally biased region" description="Acidic residues" evidence="10">
    <location>
        <begin position="490"/>
        <end position="504"/>
    </location>
</feature>
<evidence type="ECO:0000256" key="8">
    <source>
        <dbReference type="ARBA" id="ARBA00023163"/>
    </source>
</evidence>
<dbReference type="GO" id="GO:0042790">
    <property type="term" value="P:nucleolar large rRNA transcription by RNA polymerase I"/>
    <property type="evidence" value="ECO:0007669"/>
    <property type="project" value="TreeGrafter"/>
</dbReference>
<feature type="domain" description="Rrn7/TAF1B N-terminal cyclin" evidence="12">
    <location>
        <begin position="97"/>
        <end position="200"/>
    </location>
</feature>
<dbReference type="HOGENOM" id="CLU_016553_2_1_1"/>
<keyword evidence="7" id="KW-0238">DNA-binding</keyword>
<dbReference type="PANTHER" id="PTHR31576:SF2">
    <property type="entry name" value="TATA BOX-BINDING PROTEIN-ASSOCIATED FACTOR RNA POLYMERASE I SUBUNIT B"/>
    <property type="match status" value="1"/>
</dbReference>
<dbReference type="InterPro" id="IPR048540">
    <property type="entry name" value="Rrn7_cyclin_N"/>
</dbReference>
<accession>A1CRQ3</accession>
<keyword evidence="15" id="KW-1185">Reference proteome</keyword>
<name>A1CRQ3_ASPCL</name>
<dbReference type="GO" id="GO:0008270">
    <property type="term" value="F:zinc ion binding"/>
    <property type="evidence" value="ECO:0007669"/>
    <property type="project" value="UniProtKB-KW"/>
</dbReference>
<dbReference type="eggNOG" id="KOG0003">
    <property type="taxonomic scope" value="Eukaryota"/>
</dbReference>
<evidence type="ECO:0000256" key="7">
    <source>
        <dbReference type="ARBA" id="ARBA00023125"/>
    </source>
</evidence>
<feature type="region of interest" description="Disordered" evidence="10">
    <location>
        <begin position="487"/>
        <end position="518"/>
    </location>
</feature>
<dbReference type="VEuPathDB" id="FungiDB:ACLA_030570"/>
<reference evidence="14 15" key="1">
    <citation type="journal article" date="2008" name="PLoS Genet.">
        <title>Genomic islands in the pathogenic filamentous fungus Aspergillus fumigatus.</title>
        <authorList>
            <person name="Fedorova N.D."/>
            <person name="Khaldi N."/>
            <person name="Joardar V.S."/>
            <person name="Maiti R."/>
            <person name="Amedeo P."/>
            <person name="Anderson M.J."/>
            <person name="Crabtree J."/>
            <person name="Silva J.C."/>
            <person name="Badger J.H."/>
            <person name="Albarraq A."/>
            <person name="Angiuoli S."/>
            <person name="Bussey H."/>
            <person name="Bowyer P."/>
            <person name="Cotty P.J."/>
            <person name="Dyer P.S."/>
            <person name="Egan A."/>
            <person name="Galens K."/>
            <person name="Fraser-Liggett C.M."/>
            <person name="Haas B.J."/>
            <person name="Inman J.M."/>
            <person name="Kent R."/>
            <person name="Lemieux S."/>
            <person name="Malavazi I."/>
            <person name="Orvis J."/>
            <person name="Roemer T."/>
            <person name="Ronning C.M."/>
            <person name="Sundaram J.P."/>
            <person name="Sutton G."/>
            <person name="Turner G."/>
            <person name="Venter J.C."/>
            <person name="White O.R."/>
            <person name="Whitty B.R."/>
            <person name="Youngman P."/>
            <person name="Wolfe K.H."/>
            <person name="Goldman G.H."/>
            <person name="Wortman J.R."/>
            <person name="Jiang B."/>
            <person name="Denning D.W."/>
            <person name="Nierman W.C."/>
        </authorList>
    </citation>
    <scope>NUCLEOTIDE SEQUENCE [LARGE SCALE GENOMIC DNA]</scope>
    <source>
        <strain evidence="15">ATCC 1007 / CBS 513.65 / DSM 816 / NCTC 3887 / NRRL 1</strain>
    </source>
</reference>
<comment type="subcellular location">
    <subcellularLocation>
        <location evidence="1">Nucleus</location>
        <location evidence="1">Nucleolus</location>
    </subcellularLocation>
</comment>
<dbReference type="Pfam" id="PF11781">
    <property type="entry name" value="Zn_ribbon_RRN7"/>
    <property type="match status" value="1"/>
</dbReference>
<evidence type="ECO:0000259" key="11">
    <source>
        <dbReference type="Pfam" id="PF11781"/>
    </source>
</evidence>
<protein>
    <submittedName>
        <fullName evidence="14">Uncharacterized protein</fullName>
    </submittedName>
</protein>
<keyword evidence="3" id="KW-0479">Metal-binding</keyword>
<keyword evidence="9" id="KW-0539">Nucleus</keyword>
<dbReference type="AlphaFoldDB" id="A1CRQ3"/>
<evidence type="ECO:0000256" key="1">
    <source>
        <dbReference type="ARBA" id="ARBA00004604"/>
    </source>
</evidence>
<keyword evidence="6" id="KW-0805">Transcription regulation</keyword>
<evidence type="ECO:0000256" key="5">
    <source>
        <dbReference type="ARBA" id="ARBA00022833"/>
    </source>
</evidence>
<dbReference type="EMBL" id="DS027059">
    <property type="protein sequence ID" value="EAW08324.1"/>
    <property type="molecule type" value="Genomic_DNA"/>
</dbReference>
<keyword evidence="8" id="KW-0804">Transcription</keyword>
<keyword evidence="5" id="KW-0862">Zinc</keyword>
<dbReference type="InterPro" id="IPR021752">
    <property type="entry name" value="TF_Rrn7_Zf"/>
</dbReference>
<feature type="domain" description="RRN7-type" evidence="11">
    <location>
        <begin position="4"/>
        <end position="36"/>
    </location>
</feature>
<dbReference type="Pfam" id="PF20644">
    <property type="entry name" value="Rrn7_cyclin_N"/>
    <property type="match status" value="1"/>
</dbReference>
<dbReference type="GO" id="GO:0001164">
    <property type="term" value="F:RNA polymerase I core promoter sequence-specific DNA binding"/>
    <property type="evidence" value="ECO:0007669"/>
    <property type="project" value="InterPro"/>
</dbReference>
<sequence>MEYTTRGVCGQEGCRETRYYLDNGLWFCRRGHQQEEDPEDFGTQGKTSRVKKAIYQLILWKQCHALVQSRGFPVQLEVPCNYSIPDCPCRYWYLTPDAQSIVRDLWALRLESLSDRLNVSAESDREPELFSSQPAASFDKQEDAYRPSGRATQWPRLIDTIGLCYLGCLLMRLPVTVGELHRMIMREDVPFIRVLRSIPREMRDKLPQEYLSLLETTRLIKAEHLHKATLELSLLYRIKFGVQLPPLNTPALLYRYIRRLALPVEIYPAVKRIQSLLGFKFEFPASILGKRRPLHLPEVQIITLVVISTKLFFPFDDIKRYPVSVREPSAQVLDWELWSQVQRHFDSRETVGGRIGKGNEILITEKDVFNMSPAQLDEYMDWYENSWLDHSKMEDDHEAMHTMLQTVIRQLKPRKAIPDLESDVARPGSFYPRYRTESDLPETARSFYETAAKVAGISLSTLVRAVSQTEAKLSRWLDDQRRTEYHGDSMEMDINDDASTDDMEAIGAQDMSDSSDEQ</sequence>
<keyword evidence="4" id="KW-0863">Zinc-finger</keyword>
<dbReference type="Proteomes" id="UP000006701">
    <property type="component" value="Unassembled WGS sequence"/>
</dbReference>
<dbReference type="GeneID" id="4701562"/>
<evidence type="ECO:0000259" key="13">
    <source>
        <dbReference type="Pfam" id="PF20645"/>
    </source>
</evidence>
<proteinExistence type="inferred from homology"/>
<evidence type="ECO:0000256" key="2">
    <source>
        <dbReference type="ARBA" id="ARBA00006899"/>
    </source>
</evidence>
<evidence type="ECO:0000256" key="9">
    <source>
        <dbReference type="ARBA" id="ARBA00023242"/>
    </source>
</evidence>
<evidence type="ECO:0000259" key="12">
    <source>
        <dbReference type="Pfam" id="PF20644"/>
    </source>
</evidence>
<dbReference type="OMA" id="ICRDIWA"/>
<feature type="domain" description="Rrn7/TAF1B C-terminal cyclin" evidence="13">
    <location>
        <begin position="221"/>
        <end position="387"/>
    </location>
</feature>
<evidence type="ECO:0000256" key="4">
    <source>
        <dbReference type="ARBA" id="ARBA00022771"/>
    </source>
</evidence>
<evidence type="ECO:0000256" key="10">
    <source>
        <dbReference type="SAM" id="MobiDB-lite"/>
    </source>
</evidence>
<dbReference type="InterPro" id="IPR033599">
    <property type="entry name" value="TAF1B/Rrn7"/>
</dbReference>
<dbReference type="RefSeq" id="XP_001269750.1">
    <property type="nucleotide sequence ID" value="XM_001269749.1"/>
</dbReference>